<dbReference type="AlphaFoldDB" id="A0A3N4HXE0"/>
<feature type="region of interest" description="Disordered" evidence="1">
    <location>
        <begin position="238"/>
        <end position="266"/>
    </location>
</feature>
<keyword evidence="3" id="KW-1185">Reference proteome</keyword>
<evidence type="ECO:0000313" key="2">
    <source>
        <dbReference type="EMBL" id="RPA76641.1"/>
    </source>
</evidence>
<dbReference type="Pfam" id="PF01535">
    <property type="entry name" value="PPR"/>
    <property type="match status" value="1"/>
</dbReference>
<evidence type="ECO:0008006" key="4">
    <source>
        <dbReference type="Google" id="ProtNLM"/>
    </source>
</evidence>
<protein>
    <recommendedName>
        <fullName evidence="4">TPR-like protein</fullName>
    </recommendedName>
</protein>
<name>A0A3N4HXE0_ASCIM</name>
<dbReference type="EMBL" id="ML119740">
    <property type="protein sequence ID" value="RPA76641.1"/>
    <property type="molecule type" value="Genomic_DNA"/>
</dbReference>
<proteinExistence type="predicted"/>
<accession>A0A3N4HXE0</accession>
<evidence type="ECO:0000256" key="1">
    <source>
        <dbReference type="SAM" id="MobiDB-lite"/>
    </source>
</evidence>
<dbReference type="Gene3D" id="1.25.40.10">
    <property type="entry name" value="Tetratricopeptide repeat domain"/>
    <property type="match status" value="1"/>
</dbReference>
<dbReference type="InterPro" id="IPR002885">
    <property type="entry name" value="PPR_rpt"/>
</dbReference>
<gene>
    <name evidence="2" type="ORF">BJ508DRAFT_417494</name>
</gene>
<feature type="region of interest" description="Disordered" evidence="1">
    <location>
        <begin position="49"/>
        <end position="71"/>
    </location>
</feature>
<dbReference type="OrthoDB" id="185373at2759"/>
<dbReference type="InterPro" id="IPR011990">
    <property type="entry name" value="TPR-like_helical_dom_sf"/>
</dbReference>
<feature type="region of interest" description="Disordered" evidence="1">
    <location>
        <begin position="92"/>
        <end position="114"/>
    </location>
</feature>
<sequence>MESFKLAADKALSSLLKGTSTITSPLNAAIKKAAAESAARIAAEQAAEEAAKRVPHRKRMLQNASKSEQRMIERRQEVQAERREMERLLREGRGGRGARQVTTSTLKEEQPEEQEEGLEALVTKYKAGTSQLLESMAESGDEVSPELRAAIDAIEHLVANREEYETPEKLPEVVAIMKRYETAIRNTKAAMLKSGTSLEDVERGEKAMEKLEEAGVLDELMSLPRDQLESKLEALSKAGSWPQQEAPGGMAGSGMFGGRKAGEERKFDPDAEPTVIYEDRVIEPSEKVKQLLEQFEKDLLEDYRALRKEESEVDAGIRSMLVPELGDLKVGKFSTPKVAKILANRPELDLTAEDAFRLHLFAQALFFNVYNKERSPDKVFVRLKRIVSDNKASLRFLSPKAWDWLWDVAGNEARLDEKGKVDKNKPVVPTPRQVMLGDLMREAKVEMTFDHFSKYIIALVFGKERATEATQIYAERMQGDQRLEEKMWSLGVRMWSMLGQPKKAEALLRSEGDNLKRINPTHFVPVIAYYNLTGSPKNAWRLYDEMKQWELETREKVDVLKYAVVAESFLVAGEFDEGLRVFKDLLLSRAQTPEEVAYLTRFRELVRLAQMTAETPRDLNLIGDLTIDQLPPSITDNAFYSAWIRGLAKNRRWDLALNLLKRRAKTAKMVVHTDVLDAIVKCFLECKLEREALCMVAEMIGSRLDYLDSNAVVDLPCTYTAEERAELAFDFPSASPGTFSIVLSHLKNRGALPQIQQFIAALKACHYTPDAHILNHLLICDLRLSQNPAETFLDLFTSFVKPPAGTAVMAPNRTRKELEAPEEDYTYTHGCTTPDLETVTLLWHWASRHYSRNPMKHPVKGQRHQYTRWTPTPSQLYRTYTLPFLHNVLSRPHTVSQERNLLKLLSLAFISHGTRESIKLLAEIYKDVAATFGIVGDVTWLKGRVARLRGGGYRRTKEGMVGRTDMEDGELVVTRTGKGVRLTEEEAKVVLEIEQLLEVVGGIMERQGR</sequence>
<reference evidence="2 3" key="1">
    <citation type="journal article" date="2018" name="Nat. Ecol. Evol.">
        <title>Pezizomycetes genomes reveal the molecular basis of ectomycorrhizal truffle lifestyle.</title>
        <authorList>
            <person name="Murat C."/>
            <person name="Payen T."/>
            <person name="Noel B."/>
            <person name="Kuo A."/>
            <person name="Morin E."/>
            <person name="Chen J."/>
            <person name="Kohler A."/>
            <person name="Krizsan K."/>
            <person name="Balestrini R."/>
            <person name="Da Silva C."/>
            <person name="Montanini B."/>
            <person name="Hainaut M."/>
            <person name="Levati E."/>
            <person name="Barry K.W."/>
            <person name="Belfiori B."/>
            <person name="Cichocki N."/>
            <person name="Clum A."/>
            <person name="Dockter R.B."/>
            <person name="Fauchery L."/>
            <person name="Guy J."/>
            <person name="Iotti M."/>
            <person name="Le Tacon F."/>
            <person name="Lindquist E.A."/>
            <person name="Lipzen A."/>
            <person name="Malagnac F."/>
            <person name="Mello A."/>
            <person name="Molinier V."/>
            <person name="Miyauchi S."/>
            <person name="Poulain J."/>
            <person name="Riccioni C."/>
            <person name="Rubini A."/>
            <person name="Sitrit Y."/>
            <person name="Splivallo R."/>
            <person name="Traeger S."/>
            <person name="Wang M."/>
            <person name="Zifcakova L."/>
            <person name="Wipf D."/>
            <person name="Zambonelli A."/>
            <person name="Paolocci F."/>
            <person name="Nowrousian M."/>
            <person name="Ottonello S."/>
            <person name="Baldrian P."/>
            <person name="Spatafora J.W."/>
            <person name="Henrissat B."/>
            <person name="Nagy L.G."/>
            <person name="Aury J.M."/>
            <person name="Wincker P."/>
            <person name="Grigoriev I.V."/>
            <person name="Bonfante P."/>
            <person name="Martin F.M."/>
        </authorList>
    </citation>
    <scope>NUCLEOTIDE SEQUENCE [LARGE SCALE GENOMIC DNA]</scope>
    <source>
        <strain evidence="2 3">RN42</strain>
    </source>
</reference>
<dbReference type="STRING" id="1160509.A0A3N4HXE0"/>
<feature type="compositionally biased region" description="Gly residues" evidence="1">
    <location>
        <begin position="249"/>
        <end position="259"/>
    </location>
</feature>
<organism evidence="2 3">
    <name type="scientific">Ascobolus immersus RN42</name>
    <dbReference type="NCBI Taxonomy" id="1160509"/>
    <lineage>
        <taxon>Eukaryota</taxon>
        <taxon>Fungi</taxon>
        <taxon>Dikarya</taxon>
        <taxon>Ascomycota</taxon>
        <taxon>Pezizomycotina</taxon>
        <taxon>Pezizomycetes</taxon>
        <taxon>Pezizales</taxon>
        <taxon>Ascobolaceae</taxon>
        <taxon>Ascobolus</taxon>
    </lineage>
</organism>
<evidence type="ECO:0000313" key="3">
    <source>
        <dbReference type="Proteomes" id="UP000275078"/>
    </source>
</evidence>
<dbReference type="Proteomes" id="UP000275078">
    <property type="component" value="Unassembled WGS sequence"/>
</dbReference>